<reference evidence="1 2" key="1">
    <citation type="submission" date="2023-01" db="EMBL/GenBank/DDBJ databases">
        <title>Analysis of 21 Apiospora genomes using comparative genomics revels a genus with tremendous synthesis potential of carbohydrate active enzymes and secondary metabolites.</title>
        <authorList>
            <person name="Sorensen T."/>
        </authorList>
    </citation>
    <scope>NUCLEOTIDE SEQUENCE [LARGE SCALE GENOMIC DNA]</scope>
    <source>
        <strain evidence="1 2">CBS 33761</strain>
    </source>
</reference>
<gene>
    <name evidence="1" type="ORF">PG993_007954</name>
</gene>
<comment type="caution">
    <text evidence="1">The sequence shown here is derived from an EMBL/GenBank/DDBJ whole genome shotgun (WGS) entry which is preliminary data.</text>
</comment>
<evidence type="ECO:0000313" key="1">
    <source>
        <dbReference type="EMBL" id="KAK8039543.1"/>
    </source>
</evidence>
<sequence length="244" mass="27538">MSAMPVPFKPSSPLFLLPSELRHRIWEYYLAFTHADFTDSMRPMHTFLDNDAAAATNEDANVAKPSSDAPPHAAPLPSLMLASKSAYRELAPLVHTAAVLRVRRPGSRNERRVGFAAHGNLRFERLRRLVLVVDLDYPYWNAWLDFFGAVLARAPGLEHVAVDWAPRRAASAASSSFLRDGGWESRRDKRKEDAFLDMLVGSAGLQSIRFYGTIPEHWAETIQQGTSVAVKCYPFRWWREPGMD</sequence>
<name>A0ABR1T194_9PEZI</name>
<organism evidence="1 2">
    <name type="scientific">Apiospora rasikravindrae</name>
    <dbReference type="NCBI Taxonomy" id="990691"/>
    <lineage>
        <taxon>Eukaryota</taxon>
        <taxon>Fungi</taxon>
        <taxon>Dikarya</taxon>
        <taxon>Ascomycota</taxon>
        <taxon>Pezizomycotina</taxon>
        <taxon>Sordariomycetes</taxon>
        <taxon>Xylariomycetidae</taxon>
        <taxon>Amphisphaeriales</taxon>
        <taxon>Apiosporaceae</taxon>
        <taxon>Apiospora</taxon>
    </lineage>
</organism>
<dbReference type="PANTHER" id="PTHR42085:SF2">
    <property type="entry name" value="F-BOX DOMAIN-CONTAINING PROTEIN"/>
    <property type="match status" value="1"/>
</dbReference>
<protein>
    <submittedName>
        <fullName evidence="1">Uncharacterized protein</fullName>
    </submittedName>
</protein>
<dbReference type="EMBL" id="JAQQWK010000006">
    <property type="protein sequence ID" value="KAK8039543.1"/>
    <property type="molecule type" value="Genomic_DNA"/>
</dbReference>
<dbReference type="PANTHER" id="PTHR42085">
    <property type="entry name" value="F-BOX DOMAIN-CONTAINING PROTEIN"/>
    <property type="match status" value="1"/>
</dbReference>
<keyword evidence="2" id="KW-1185">Reference proteome</keyword>
<dbReference type="Proteomes" id="UP001444661">
    <property type="component" value="Unassembled WGS sequence"/>
</dbReference>
<dbReference type="InterPro" id="IPR038883">
    <property type="entry name" value="AN11006-like"/>
</dbReference>
<evidence type="ECO:0000313" key="2">
    <source>
        <dbReference type="Proteomes" id="UP001444661"/>
    </source>
</evidence>
<proteinExistence type="predicted"/>
<accession>A0ABR1T194</accession>